<name>A0A1E1LRD6_9HELO</name>
<reference evidence="2" key="1">
    <citation type="submission" date="2016-03" db="EMBL/GenBank/DDBJ databases">
        <authorList>
            <person name="Guldener U."/>
        </authorList>
    </citation>
    <scope>NUCLEOTIDE SEQUENCE [LARGE SCALE GENOMIC DNA]</scope>
    <source>
        <strain evidence="2">04CH-RAC-A.6.1</strain>
    </source>
</reference>
<dbReference type="Proteomes" id="UP000178912">
    <property type="component" value="Unassembled WGS sequence"/>
</dbReference>
<dbReference type="AlphaFoldDB" id="A0A1E1LRD6"/>
<gene>
    <name evidence="1" type="ORF">RAG0_16657</name>
</gene>
<proteinExistence type="predicted"/>
<evidence type="ECO:0000313" key="2">
    <source>
        <dbReference type="Proteomes" id="UP000178912"/>
    </source>
</evidence>
<protein>
    <submittedName>
        <fullName evidence="1">Uncharacterized protein</fullName>
    </submittedName>
</protein>
<dbReference type="EMBL" id="FJUX01000175">
    <property type="protein sequence ID" value="CZT13062.1"/>
    <property type="molecule type" value="Genomic_DNA"/>
</dbReference>
<accession>A0A1E1LRD6</accession>
<sequence length="84" mass="8946">MDCSLTQCAIYGEEYVVKTLACHDVTLPALNPAVRIVPGESDVEHVLAVVKKSGLSVERLALSVAQLAYLARTLPALLNDASSH</sequence>
<organism evidence="1 2">
    <name type="scientific">Rhynchosporium agropyri</name>
    <dbReference type="NCBI Taxonomy" id="914238"/>
    <lineage>
        <taxon>Eukaryota</taxon>
        <taxon>Fungi</taxon>
        <taxon>Dikarya</taxon>
        <taxon>Ascomycota</taxon>
        <taxon>Pezizomycotina</taxon>
        <taxon>Leotiomycetes</taxon>
        <taxon>Helotiales</taxon>
        <taxon>Ploettnerulaceae</taxon>
        <taxon>Rhynchosporium</taxon>
    </lineage>
</organism>
<evidence type="ECO:0000313" key="1">
    <source>
        <dbReference type="EMBL" id="CZT13062.1"/>
    </source>
</evidence>
<keyword evidence="2" id="KW-1185">Reference proteome</keyword>